<reference evidence="6" key="1">
    <citation type="journal article" date="2021" name="Nat. Commun.">
        <title>Genetic determinants of endophytism in the Arabidopsis root mycobiome.</title>
        <authorList>
            <person name="Mesny F."/>
            <person name="Miyauchi S."/>
            <person name="Thiergart T."/>
            <person name="Pickel B."/>
            <person name="Atanasova L."/>
            <person name="Karlsson M."/>
            <person name="Huettel B."/>
            <person name="Barry K.W."/>
            <person name="Haridas S."/>
            <person name="Chen C."/>
            <person name="Bauer D."/>
            <person name="Andreopoulos W."/>
            <person name="Pangilinan J."/>
            <person name="LaButti K."/>
            <person name="Riley R."/>
            <person name="Lipzen A."/>
            <person name="Clum A."/>
            <person name="Drula E."/>
            <person name="Henrissat B."/>
            <person name="Kohler A."/>
            <person name="Grigoriev I.V."/>
            <person name="Martin F.M."/>
            <person name="Hacquard S."/>
        </authorList>
    </citation>
    <scope>NUCLEOTIDE SEQUENCE</scope>
    <source>
        <strain evidence="6">MPI-CAGE-AT-0016</strain>
    </source>
</reference>
<evidence type="ECO:0000313" key="7">
    <source>
        <dbReference type="Proteomes" id="UP000813385"/>
    </source>
</evidence>
<comment type="cofactor">
    <cofactor evidence="5">
        <name>Fe(2+)</name>
        <dbReference type="ChEBI" id="CHEBI:29033"/>
    </cofactor>
    <text evidence="5">Binds 1 Fe(2+) ion per subunit.</text>
</comment>
<sequence>MPSADPSTITVAPVRRTVQDQAADQQEFIDNMKSQAYKSWPNEAGFDGLTEERGPIELAVHGDIPAWAAGSLFRTGPGGCKVENTPKGTHYVTHWFDGFAHTHRFDIIADEPFSSGGKTRVTYTSRHQAKGHIERIRAKGLGNSFTFGQRRDPCVGLFGKVMSLFQPADPTENICVAVHTDMPSMTSSAEGSKQALSSGGHRNGVWASTDASPFLEMDPKTLEPIGIARQSDLHPLLKGPSSCAHAQRDPETGDMYNFNLDFGGRAATYRIFRVSAATGKTDIVATICDTSIKGAYIHSFFMTANYVVLCVPVAHYGLYGISVPLERNLLDAICVFDKSKPCKWLVIDRRGGAGLVATFDSPAAFFFHSVNAFEEASPDGSGTDIYCDVIDYPDHDVMRGFYYDVLLNREGATAAWWGQGDRLRNAQARLSRFRLHLPSDAGKKKPVRPIQGTAEFLLSVPSPHVGELPTISPAYQCRRYRYVYSLSNRGRSTLLDTIAKTDVDTQEAVLYGCPHGHTPGEPIFVPRPAGKGETLAEDDGVLLSLVLDGEARRSYLLCLDAKTLKELGRAECPMAVGLGFHGVHSPAKVKASI</sequence>
<gene>
    <name evidence="6" type="ORF">B0T11DRAFT_122932</name>
</gene>
<organism evidence="6 7">
    <name type="scientific">Plectosphaerella cucumerina</name>
    <dbReference type="NCBI Taxonomy" id="40658"/>
    <lineage>
        <taxon>Eukaryota</taxon>
        <taxon>Fungi</taxon>
        <taxon>Dikarya</taxon>
        <taxon>Ascomycota</taxon>
        <taxon>Pezizomycotina</taxon>
        <taxon>Sordariomycetes</taxon>
        <taxon>Hypocreomycetidae</taxon>
        <taxon>Glomerellales</taxon>
        <taxon>Plectosphaerellaceae</taxon>
        <taxon>Plectosphaerella</taxon>
    </lineage>
</organism>
<dbReference type="PANTHER" id="PTHR10543:SF24">
    <property type="entry name" value="CAROTENOID ISOMEROOXYGENASE"/>
    <property type="match status" value="1"/>
</dbReference>
<keyword evidence="7" id="KW-1185">Reference proteome</keyword>
<keyword evidence="2 5" id="KW-0479">Metal-binding</keyword>
<comment type="similarity">
    <text evidence="1">Belongs to the carotenoid oxygenase family.</text>
</comment>
<name>A0A8K0X1X1_9PEZI</name>
<protein>
    <submittedName>
        <fullName evidence="6">Beta,beta-carotene 9',10'-dioxygenase</fullName>
    </submittedName>
</protein>
<feature type="binding site" evidence="5">
    <location>
        <position position="368"/>
    </location>
    <ligand>
        <name>Fe cation</name>
        <dbReference type="ChEBI" id="CHEBI:24875"/>
        <note>catalytic</note>
    </ligand>
</feature>
<dbReference type="GO" id="GO:0016121">
    <property type="term" value="P:carotene catabolic process"/>
    <property type="evidence" value="ECO:0007669"/>
    <property type="project" value="TreeGrafter"/>
</dbReference>
<evidence type="ECO:0000256" key="1">
    <source>
        <dbReference type="ARBA" id="ARBA00006787"/>
    </source>
</evidence>
<dbReference type="GO" id="GO:0010436">
    <property type="term" value="F:carotenoid dioxygenase activity"/>
    <property type="evidence" value="ECO:0007669"/>
    <property type="project" value="TreeGrafter"/>
</dbReference>
<evidence type="ECO:0000313" key="6">
    <source>
        <dbReference type="EMBL" id="KAH7354023.1"/>
    </source>
</evidence>
<keyword evidence="4 5" id="KW-0408">Iron</keyword>
<evidence type="ECO:0000256" key="2">
    <source>
        <dbReference type="ARBA" id="ARBA00022723"/>
    </source>
</evidence>
<keyword evidence="3" id="KW-0560">Oxidoreductase</keyword>
<comment type="caution">
    <text evidence="6">The sequence shown here is derived from an EMBL/GenBank/DDBJ whole genome shotgun (WGS) entry which is preliminary data.</text>
</comment>
<evidence type="ECO:0000256" key="4">
    <source>
        <dbReference type="ARBA" id="ARBA00023004"/>
    </source>
</evidence>
<evidence type="ECO:0000256" key="3">
    <source>
        <dbReference type="ARBA" id="ARBA00023002"/>
    </source>
</evidence>
<accession>A0A8K0X1X1</accession>
<evidence type="ECO:0000256" key="5">
    <source>
        <dbReference type="PIRSR" id="PIRSR604294-1"/>
    </source>
</evidence>
<feature type="binding site" evidence="5">
    <location>
        <position position="298"/>
    </location>
    <ligand>
        <name>Fe cation</name>
        <dbReference type="ChEBI" id="CHEBI:24875"/>
        <note>catalytic</note>
    </ligand>
</feature>
<feature type="binding site" evidence="5">
    <location>
        <position position="245"/>
    </location>
    <ligand>
        <name>Fe cation</name>
        <dbReference type="ChEBI" id="CHEBI:24875"/>
        <note>catalytic</note>
    </ligand>
</feature>
<dbReference type="Proteomes" id="UP000813385">
    <property type="component" value="Unassembled WGS sequence"/>
</dbReference>
<dbReference type="GO" id="GO:0046872">
    <property type="term" value="F:metal ion binding"/>
    <property type="evidence" value="ECO:0007669"/>
    <property type="project" value="UniProtKB-KW"/>
</dbReference>
<dbReference type="OrthoDB" id="407010at2759"/>
<dbReference type="PANTHER" id="PTHR10543">
    <property type="entry name" value="BETA-CAROTENE DIOXYGENASE"/>
    <property type="match status" value="1"/>
</dbReference>
<feature type="binding site" evidence="5">
    <location>
        <position position="581"/>
    </location>
    <ligand>
        <name>Fe cation</name>
        <dbReference type="ChEBI" id="CHEBI:24875"/>
        <note>catalytic</note>
    </ligand>
</feature>
<dbReference type="Pfam" id="PF03055">
    <property type="entry name" value="RPE65"/>
    <property type="match status" value="1"/>
</dbReference>
<dbReference type="InterPro" id="IPR004294">
    <property type="entry name" value="Carotenoid_Oase"/>
</dbReference>
<dbReference type="EMBL" id="JAGPXD010000005">
    <property type="protein sequence ID" value="KAH7354023.1"/>
    <property type="molecule type" value="Genomic_DNA"/>
</dbReference>
<dbReference type="AlphaFoldDB" id="A0A8K0X1X1"/>
<proteinExistence type="inferred from homology"/>